<feature type="compositionally biased region" description="Basic and acidic residues" evidence="4">
    <location>
        <begin position="814"/>
        <end position="831"/>
    </location>
</feature>
<feature type="compositionally biased region" description="Basic and acidic residues" evidence="4">
    <location>
        <begin position="576"/>
        <end position="602"/>
    </location>
</feature>
<feature type="compositionally biased region" description="Pro residues" evidence="4">
    <location>
        <begin position="360"/>
        <end position="374"/>
    </location>
</feature>
<feature type="chain" id="PRO_5046262971" description="GH26 domain-containing protein" evidence="5">
    <location>
        <begin position="38"/>
        <end position="1130"/>
    </location>
</feature>
<keyword evidence="5" id="KW-0732">Signal</keyword>
<comment type="caution">
    <text evidence="7">The sequence shown here is derived from an EMBL/GenBank/DDBJ whole genome shotgun (WGS) entry which is preliminary data.</text>
</comment>
<name>A0ABQ6IUB0_9MICO</name>
<dbReference type="Proteomes" id="UP001157126">
    <property type="component" value="Unassembled WGS sequence"/>
</dbReference>
<feature type="compositionally biased region" description="Basic and acidic residues" evidence="4">
    <location>
        <begin position="39"/>
        <end position="49"/>
    </location>
</feature>
<dbReference type="PROSITE" id="PS51764">
    <property type="entry name" value="GH26"/>
    <property type="match status" value="1"/>
</dbReference>
<gene>
    <name evidence="7" type="ORF">GCM10025883_35740</name>
</gene>
<feature type="compositionally biased region" description="Basic and acidic residues" evidence="4">
    <location>
        <begin position="626"/>
        <end position="647"/>
    </location>
</feature>
<keyword evidence="2" id="KW-0326">Glycosidase</keyword>
<feature type="compositionally biased region" description="Basic and acidic residues" evidence="4">
    <location>
        <begin position="689"/>
        <end position="699"/>
    </location>
</feature>
<feature type="compositionally biased region" description="Low complexity" evidence="4">
    <location>
        <begin position="436"/>
        <end position="447"/>
    </location>
</feature>
<feature type="domain" description="GH26" evidence="6">
    <location>
        <begin position="841"/>
        <end position="1130"/>
    </location>
</feature>
<feature type="compositionally biased region" description="Low complexity" evidence="4">
    <location>
        <begin position="416"/>
        <end position="426"/>
    </location>
</feature>
<reference evidence="8" key="1">
    <citation type="journal article" date="2019" name="Int. J. Syst. Evol. Microbiol.">
        <title>The Global Catalogue of Microorganisms (GCM) 10K type strain sequencing project: providing services to taxonomists for standard genome sequencing and annotation.</title>
        <authorList>
            <consortium name="The Broad Institute Genomics Platform"/>
            <consortium name="The Broad Institute Genome Sequencing Center for Infectious Disease"/>
            <person name="Wu L."/>
            <person name="Ma J."/>
        </authorList>
    </citation>
    <scope>NUCLEOTIDE SEQUENCE [LARGE SCALE GENOMIC DNA]</scope>
    <source>
        <strain evidence="8">NBRC 113072</strain>
    </source>
</reference>
<evidence type="ECO:0000256" key="4">
    <source>
        <dbReference type="SAM" id="MobiDB-lite"/>
    </source>
</evidence>
<feature type="compositionally biased region" description="Basic and acidic residues" evidence="4">
    <location>
        <begin position="712"/>
        <end position="737"/>
    </location>
</feature>
<dbReference type="EMBL" id="BSUO01000001">
    <property type="protein sequence ID" value="GMA41529.1"/>
    <property type="molecule type" value="Genomic_DNA"/>
</dbReference>
<dbReference type="InterPro" id="IPR022790">
    <property type="entry name" value="GH26_dom"/>
</dbReference>
<comment type="similarity">
    <text evidence="3">Belongs to the glycosyl hydrolase 26 family.</text>
</comment>
<evidence type="ECO:0000313" key="7">
    <source>
        <dbReference type="EMBL" id="GMA41529.1"/>
    </source>
</evidence>
<proteinExistence type="inferred from homology"/>
<evidence type="ECO:0000256" key="2">
    <source>
        <dbReference type="ARBA" id="ARBA00023295"/>
    </source>
</evidence>
<organism evidence="7 8">
    <name type="scientific">Mobilicoccus caccae</name>
    <dbReference type="NCBI Taxonomy" id="1859295"/>
    <lineage>
        <taxon>Bacteria</taxon>
        <taxon>Bacillati</taxon>
        <taxon>Actinomycetota</taxon>
        <taxon>Actinomycetes</taxon>
        <taxon>Micrococcales</taxon>
        <taxon>Dermatophilaceae</taxon>
        <taxon>Mobilicoccus</taxon>
    </lineage>
</organism>
<evidence type="ECO:0000256" key="1">
    <source>
        <dbReference type="ARBA" id="ARBA00022801"/>
    </source>
</evidence>
<evidence type="ECO:0000259" key="6">
    <source>
        <dbReference type="PROSITE" id="PS51764"/>
    </source>
</evidence>
<feature type="compositionally biased region" description="Polar residues" evidence="4">
    <location>
        <begin position="284"/>
        <end position="296"/>
    </location>
</feature>
<comment type="caution">
    <text evidence="3">Lacks conserved residue(s) required for the propagation of feature annotation.</text>
</comment>
<dbReference type="SUPFAM" id="SSF51445">
    <property type="entry name" value="(Trans)glycosidases"/>
    <property type="match status" value="1"/>
</dbReference>
<feature type="compositionally biased region" description="Basic and acidic residues" evidence="4">
    <location>
        <begin position="173"/>
        <end position="223"/>
    </location>
</feature>
<protein>
    <recommendedName>
        <fullName evidence="6">GH26 domain-containing protein</fullName>
    </recommendedName>
</protein>
<feature type="region of interest" description="Disordered" evidence="4">
    <location>
        <begin position="31"/>
        <end position="886"/>
    </location>
</feature>
<feature type="compositionally biased region" description="Basic and acidic residues" evidence="4">
    <location>
        <begin position="528"/>
        <end position="544"/>
    </location>
</feature>
<feature type="compositionally biased region" description="Basic and acidic residues" evidence="4">
    <location>
        <begin position="463"/>
        <end position="475"/>
    </location>
</feature>
<feature type="compositionally biased region" description="Basic and acidic residues" evidence="4">
    <location>
        <begin position="323"/>
        <end position="334"/>
    </location>
</feature>
<feature type="signal peptide" evidence="5">
    <location>
        <begin position="1"/>
        <end position="37"/>
    </location>
</feature>
<evidence type="ECO:0000256" key="3">
    <source>
        <dbReference type="PROSITE-ProRule" id="PRU01100"/>
    </source>
</evidence>
<feature type="compositionally biased region" description="Low complexity" evidence="4">
    <location>
        <begin position="239"/>
        <end position="273"/>
    </location>
</feature>
<evidence type="ECO:0000313" key="8">
    <source>
        <dbReference type="Proteomes" id="UP001157126"/>
    </source>
</evidence>
<feature type="compositionally biased region" description="Acidic residues" evidence="4">
    <location>
        <begin position="738"/>
        <end position="748"/>
    </location>
</feature>
<feature type="compositionally biased region" description="Low complexity" evidence="4">
    <location>
        <begin position="771"/>
        <end position="807"/>
    </location>
</feature>
<dbReference type="Gene3D" id="3.20.20.80">
    <property type="entry name" value="Glycosidases"/>
    <property type="match status" value="1"/>
</dbReference>
<feature type="compositionally biased region" description="Basic and acidic residues" evidence="4">
    <location>
        <begin position="139"/>
        <end position="153"/>
    </location>
</feature>
<evidence type="ECO:0000256" key="5">
    <source>
        <dbReference type="SAM" id="SignalP"/>
    </source>
</evidence>
<keyword evidence="1" id="KW-0378">Hydrolase</keyword>
<feature type="compositionally biased region" description="Acidic residues" evidence="4">
    <location>
        <begin position="663"/>
        <end position="672"/>
    </location>
</feature>
<dbReference type="InterPro" id="IPR017853">
    <property type="entry name" value="GH"/>
</dbReference>
<accession>A0ABQ6IUB0</accession>
<sequence length="1130" mass="120156">MPRPSPRLTPRRVGVVAARTLGTTIALVAASAASAQAHEGAEAAHHESPEGWTAPASAPEDTGSGTPGAAQHESPPPQEQAPTQDSAPTAHAEERQATPQPQEHTEPPQSSPEPSPSHSPEHTPDAAHPQQHETPTPAPDREQKRSSEAERPSQQEQASPPAHEPSQQQTPEPAREQHRPDESPTPPRAERSSERAAAAERAAAERAAAERAAAERAAAERAAAEQAAAQQAADERAAAQRAAAEQAAQHAAAEQAARQAAADQAAAQHATAQHADESRPEMSDQAQAEAQPTEVSEQQHPAPIAQPQAEIQEQPQVGSPRADAVDGPRSEDQGPHAPQVEDATTAGPAVATPNLDAAPTQPPTPTPTPTPTPESPSAGTPTANSPESPAPDHGPVGHGAVEQPAVGAPEATPQVDTADTTAGTAGQKIGPLEGGPTPQFRAAFAATPPAPTHRAEALPGDARQPDAHDDAREAPPDSAPDHAPGSDATEPEPGIAHLPGLPEVGEKARPRPVPEAPDWWTALFSGADARRDDADDHRGDREKSAPAPEDDHESRDERRNAGAPEGGRPTDDDDNDEKRDRHEKREEKNEKNENKDVKKKDEDDGDAAARFFRSLFGLDDEDNDREEEKSEKPAAKRAEDKKTEPKKKGASTSRPIIDLDKDDKDDEDEEDDRGPRRATPTVEPLKLSKLFELDSEPRSAKTPRRAASPTTEPRRSPQNRREETSGLDDLRRLRADGDDADPTTDSDDEAVRGARTTDTQPPRETPADAGSATSRPTRSTPTQPTPPAQTSAPTAPSAPSTPAQTQTPPAPTRSEQRSERIPGLHTPRPDTSRLVPAPLPPRTYAPVPSAAAPQEGTRRTPRTETPTPERSWPSGVVRGGRPVDTERGRPADVVVVTVDGRSWGSIVAADALRPVRDSAARVVVETPLLPESGFDLAQCAAGEYRDQWTTFGTRLKTLKTPPIVALGPGMNESGHPWSGEAADYAACFTDVARTVKQVAPNVAFQWTPALGSRPGMPGDTVLAAWPAPEVVDVIGVDATADGRPWQEQVNGAYGLNYWASFADRHGKRIAVARWGVLPGTHQDRSVNPAYIRNMHDWVSRIAAKEALAYEAYAEPTDVPEEIAAAYRALF</sequence>
<keyword evidence="8" id="KW-1185">Reference proteome</keyword>
<feature type="compositionally biased region" description="Low complexity" evidence="4">
    <location>
        <begin position="298"/>
        <end position="316"/>
    </location>
</feature>